<organism evidence="1 2">
    <name type="scientific">Synaphobranchus kaupii</name>
    <name type="common">Kaup's arrowtooth eel</name>
    <dbReference type="NCBI Taxonomy" id="118154"/>
    <lineage>
        <taxon>Eukaryota</taxon>
        <taxon>Metazoa</taxon>
        <taxon>Chordata</taxon>
        <taxon>Craniata</taxon>
        <taxon>Vertebrata</taxon>
        <taxon>Euteleostomi</taxon>
        <taxon>Actinopterygii</taxon>
        <taxon>Neopterygii</taxon>
        <taxon>Teleostei</taxon>
        <taxon>Anguilliformes</taxon>
        <taxon>Synaphobranchidae</taxon>
        <taxon>Synaphobranchus</taxon>
    </lineage>
</organism>
<dbReference type="Proteomes" id="UP001152622">
    <property type="component" value="Chromosome 13"/>
</dbReference>
<dbReference type="AlphaFoldDB" id="A0A9Q1ES09"/>
<dbReference type="EMBL" id="JAINUF010000013">
    <property type="protein sequence ID" value="KAJ8343969.1"/>
    <property type="molecule type" value="Genomic_DNA"/>
</dbReference>
<accession>A0A9Q1ES09</accession>
<name>A0A9Q1ES09_SYNKA</name>
<evidence type="ECO:0000313" key="1">
    <source>
        <dbReference type="EMBL" id="KAJ8343969.1"/>
    </source>
</evidence>
<proteinExistence type="predicted"/>
<gene>
    <name evidence="1" type="ORF">SKAU_G00312980</name>
</gene>
<sequence length="85" mass="9608">MVPDEFAKWAHPHKAVSVGSPQELQCGTGWRARQKPSLHIYREERVSPGPVMSSSGRRRSGRVTRWLNTFVCYGSDPLYIPPNTV</sequence>
<comment type="caution">
    <text evidence="1">The sequence shown here is derived from an EMBL/GenBank/DDBJ whole genome shotgun (WGS) entry which is preliminary data.</text>
</comment>
<protein>
    <submittedName>
        <fullName evidence="1">Uncharacterized protein</fullName>
    </submittedName>
</protein>
<reference evidence="1" key="1">
    <citation type="journal article" date="2023" name="Science">
        <title>Genome structures resolve the early diversification of teleost fishes.</title>
        <authorList>
            <person name="Parey E."/>
            <person name="Louis A."/>
            <person name="Montfort J."/>
            <person name="Bouchez O."/>
            <person name="Roques C."/>
            <person name="Iampietro C."/>
            <person name="Lluch J."/>
            <person name="Castinel A."/>
            <person name="Donnadieu C."/>
            <person name="Desvignes T."/>
            <person name="Floi Bucao C."/>
            <person name="Jouanno E."/>
            <person name="Wen M."/>
            <person name="Mejri S."/>
            <person name="Dirks R."/>
            <person name="Jansen H."/>
            <person name="Henkel C."/>
            <person name="Chen W.J."/>
            <person name="Zahm M."/>
            <person name="Cabau C."/>
            <person name="Klopp C."/>
            <person name="Thompson A.W."/>
            <person name="Robinson-Rechavi M."/>
            <person name="Braasch I."/>
            <person name="Lecointre G."/>
            <person name="Bobe J."/>
            <person name="Postlethwait J.H."/>
            <person name="Berthelot C."/>
            <person name="Roest Crollius H."/>
            <person name="Guiguen Y."/>
        </authorList>
    </citation>
    <scope>NUCLEOTIDE SEQUENCE</scope>
    <source>
        <strain evidence="1">WJC10195</strain>
    </source>
</reference>
<evidence type="ECO:0000313" key="2">
    <source>
        <dbReference type="Proteomes" id="UP001152622"/>
    </source>
</evidence>
<keyword evidence="2" id="KW-1185">Reference proteome</keyword>